<evidence type="ECO:0000256" key="1">
    <source>
        <dbReference type="ARBA" id="ARBA00004141"/>
    </source>
</evidence>
<protein>
    <submittedName>
        <fullName evidence="6">Inner membrane protein YohK</fullName>
    </submittedName>
</protein>
<dbReference type="Pfam" id="PF04172">
    <property type="entry name" value="LrgB"/>
    <property type="match status" value="1"/>
</dbReference>
<dbReference type="GO" id="GO:0016020">
    <property type="term" value="C:membrane"/>
    <property type="evidence" value="ECO:0007669"/>
    <property type="project" value="UniProtKB-SubCell"/>
</dbReference>
<evidence type="ECO:0000256" key="5">
    <source>
        <dbReference type="SAM" id="Phobius"/>
    </source>
</evidence>
<evidence type="ECO:0000313" key="6">
    <source>
        <dbReference type="EMBL" id="MPL72404.1"/>
    </source>
</evidence>
<comment type="caution">
    <text evidence="6">The sequence shown here is derived from an EMBL/GenBank/DDBJ whole genome shotgun (WGS) entry which is preliminary data.</text>
</comment>
<feature type="transmembrane region" description="Helical" evidence="5">
    <location>
        <begin position="147"/>
        <end position="169"/>
    </location>
</feature>
<reference evidence="6" key="1">
    <citation type="submission" date="2019-08" db="EMBL/GenBank/DDBJ databases">
        <authorList>
            <person name="Kucharzyk K."/>
            <person name="Murdoch R.W."/>
            <person name="Higgins S."/>
            <person name="Loffler F."/>
        </authorList>
    </citation>
    <scope>NUCLEOTIDE SEQUENCE</scope>
</reference>
<dbReference type="InterPro" id="IPR007300">
    <property type="entry name" value="CidB/LrgB"/>
</dbReference>
<proteinExistence type="predicted"/>
<dbReference type="EMBL" id="VSSQ01000066">
    <property type="protein sequence ID" value="MPL72404.1"/>
    <property type="molecule type" value="Genomic_DNA"/>
</dbReference>
<evidence type="ECO:0000256" key="4">
    <source>
        <dbReference type="ARBA" id="ARBA00023136"/>
    </source>
</evidence>
<comment type="subcellular location">
    <subcellularLocation>
        <location evidence="1">Membrane</location>
        <topology evidence="1">Multi-pass membrane protein</topology>
    </subcellularLocation>
</comment>
<gene>
    <name evidence="6" type="primary">yohK_2</name>
    <name evidence="6" type="ORF">SDC9_18189</name>
</gene>
<dbReference type="PANTHER" id="PTHR30249:SF0">
    <property type="entry name" value="PLASTIDAL GLYCOLATE_GLYCERATE TRANSLOCATOR 1, CHLOROPLASTIC"/>
    <property type="match status" value="1"/>
</dbReference>
<dbReference type="PANTHER" id="PTHR30249">
    <property type="entry name" value="PUTATIVE SEROTONIN TRANSPORTER"/>
    <property type="match status" value="1"/>
</dbReference>
<feature type="transmembrane region" description="Helical" evidence="5">
    <location>
        <begin position="6"/>
        <end position="26"/>
    </location>
</feature>
<evidence type="ECO:0000256" key="3">
    <source>
        <dbReference type="ARBA" id="ARBA00022989"/>
    </source>
</evidence>
<accession>A0A644TZM6</accession>
<keyword evidence="4 5" id="KW-0472">Membrane</keyword>
<evidence type="ECO:0000256" key="2">
    <source>
        <dbReference type="ARBA" id="ARBA00022692"/>
    </source>
</evidence>
<feature type="transmembrane region" description="Helical" evidence="5">
    <location>
        <begin position="205"/>
        <end position="230"/>
    </location>
</feature>
<sequence length="232" mass="24546">MKTKVFLELGFILITLISYLIGRVVYRRTKWMIFHTVIVATAVVIIICSLCGAGMELYEENTRVLKYLLNISVVAFGYLLHKHFDYIKERGLAIFSATLLGSLAALVSVVVPSLLAGSDTASIITLLPKSVTNPIAIVLSAQHGGDIYLTSVIVIIAGIFGAVTGPWFLKISGIDSPLAKGIALGSASHGIGTAKALEMGALEGAAGGLAIALMGLFTSLLVPLFVKFLLLL</sequence>
<organism evidence="6">
    <name type="scientific">bioreactor metagenome</name>
    <dbReference type="NCBI Taxonomy" id="1076179"/>
    <lineage>
        <taxon>unclassified sequences</taxon>
        <taxon>metagenomes</taxon>
        <taxon>ecological metagenomes</taxon>
    </lineage>
</organism>
<feature type="transmembrane region" description="Helical" evidence="5">
    <location>
        <begin position="33"/>
        <end position="58"/>
    </location>
</feature>
<keyword evidence="3 5" id="KW-1133">Transmembrane helix</keyword>
<dbReference type="AlphaFoldDB" id="A0A644TZM6"/>
<feature type="transmembrane region" description="Helical" evidence="5">
    <location>
        <begin position="92"/>
        <end position="115"/>
    </location>
</feature>
<keyword evidence="2 5" id="KW-0812">Transmembrane</keyword>
<name>A0A644TZM6_9ZZZZ</name>
<feature type="transmembrane region" description="Helical" evidence="5">
    <location>
        <begin position="64"/>
        <end position="80"/>
    </location>
</feature>